<organism evidence="1 2">
    <name type="scientific">Limnobaculum zhutongyuii</name>
    <dbReference type="NCBI Taxonomy" id="2498113"/>
    <lineage>
        <taxon>Bacteria</taxon>
        <taxon>Pseudomonadati</taxon>
        <taxon>Pseudomonadota</taxon>
        <taxon>Gammaproteobacteria</taxon>
        <taxon>Enterobacterales</taxon>
        <taxon>Budviciaceae</taxon>
        <taxon>Limnobaculum</taxon>
    </lineage>
</organism>
<dbReference type="AlphaFoldDB" id="A0A411WK93"/>
<sequence length="508" mass="59296">MIKNLDIQSDAVAKLRMDAIRSEIQGYNPELFIEFCMQYNLQKFDDNLHMLRHMPWVVNLCLKWSASVIGKNRKFKTLNKNQAIALFQKAYENLNIIPLGLEKKNGLHFFLRNNLYQQGIYQKIDALNSISRQVFLFSKLESNHKIKQSFFKLTNISIEDFLKLSFILISIITIENPVRKMNINTFNLLFPIISKDTIERFLRVISINYEDLPAFSKLKTFDKPLLEYYSSSPYLENPLIKKDSEYFQIHTQLTSRSIQTFIYDLLRRTDAEKFMDSFGSVFERSLEKIIQEGNIDFITENHLKEILPKDNKVIDFLIPHMNANIFIDAKGVEIHQKGMVTLRPEDISGKIKTSVLKAIEQAHEVNREIYLDEKIITPFRKASFIICITYKNLFLGNGSFLASTYAKNEMQKIYDKFNIDYHIPEENIFCLAFDEFEYLIASCKNANVPPYVVLQYAVEKNKEPSSAAFLFSQHTESYFDKVTNSHIINDMGKEMVQSLLDKIKPNDD</sequence>
<accession>A0A411WK93</accession>
<dbReference type="RefSeq" id="WP_130591552.1">
    <property type="nucleotide sequence ID" value="NZ_CP034752.1"/>
</dbReference>
<dbReference type="EMBL" id="CP034752">
    <property type="protein sequence ID" value="QBH96615.1"/>
    <property type="molecule type" value="Genomic_DNA"/>
</dbReference>
<protein>
    <submittedName>
        <fullName evidence="1">Uncharacterized protein</fullName>
    </submittedName>
</protein>
<dbReference type="Proteomes" id="UP000293154">
    <property type="component" value="Chromosome"/>
</dbReference>
<gene>
    <name evidence="1" type="ORF">EKN56_09470</name>
</gene>
<dbReference type="KEGG" id="prag:EKN56_09470"/>
<name>A0A411WK93_9GAMM</name>
<proteinExistence type="predicted"/>
<keyword evidence="2" id="KW-1185">Reference proteome</keyword>
<reference evidence="1 2" key="1">
    <citation type="submission" date="2019-03" db="EMBL/GenBank/DDBJ databases">
        <title>Pragia sp. nov. isolated from the gut tract of Carduelis flavirostris.</title>
        <authorList>
            <person name="Ge Y."/>
        </authorList>
    </citation>
    <scope>NUCLEOTIDE SEQUENCE [LARGE SCALE GENOMIC DNA]</scope>
    <source>
        <strain evidence="1 2">CF-458</strain>
    </source>
</reference>
<evidence type="ECO:0000313" key="1">
    <source>
        <dbReference type="EMBL" id="QBH96615.1"/>
    </source>
</evidence>
<dbReference type="OrthoDB" id="7059753at2"/>
<evidence type="ECO:0000313" key="2">
    <source>
        <dbReference type="Proteomes" id="UP000293154"/>
    </source>
</evidence>